<proteinExistence type="predicted"/>
<name>A0AC54ZA33_ORYAF</name>
<protein>
    <submittedName>
        <fullName evidence="2">Tigger transposable element-derived protein 7</fullName>
    </submittedName>
</protein>
<reference evidence="2" key="1">
    <citation type="submission" date="2025-08" db="UniProtKB">
        <authorList>
            <consortium name="RefSeq"/>
        </authorList>
    </citation>
    <scope>IDENTIFICATION</scope>
</reference>
<evidence type="ECO:0000313" key="1">
    <source>
        <dbReference type="Proteomes" id="UP000694850"/>
    </source>
</evidence>
<gene>
    <name evidence="2" type="primary">TIGD7</name>
</gene>
<keyword evidence="1" id="KW-1185">Reference proteome</keyword>
<organism evidence="1 2">
    <name type="scientific">Orycteropus afer afer</name>
    <dbReference type="NCBI Taxonomy" id="1230840"/>
    <lineage>
        <taxon>Eukaryota</taxon>
        <taxon>Metazoa</taxon>
        <taxon>Chordata</taxon>
        <taxon>Craniata</taxon>
        <taxon>Vertebrata</taxon>
        <taxon>Euteleostomi</taxon>
        <taxon>Mammalia</taxon>
        <taxon>Eutheria</taxon>
        <taxon>Afrotheria</taxon>
        <taxon>Tubulidentata</taxon>
        <taxon>Orycteropodidae</taxon>
        <taxon>Orycteropus</taxon>
    </lineage>
</organism>
<evidence type="ECO:0000313" key="2">
    <source>
        <dbReference type="RefSeq" id="XP_042636726.1"/>
    </source>
</evidence>
<dbReference type="Proteomes" id="UP000694850">
    <property type="component" value="Unplaced"/>
</dbReference>
<accession>A0AC54ZA33</accession>
<sequence>MSKRGKYTTLNLEEKMKVLGRIEAGRSLKSVMDEFGISKSTFYDIKKNKKLILDFILKQDMPLVGAEKRKRTTGAKYGDVDNAVYMWYQQKRSAGVPVRGVELQAAAERFAQCFGRTDFKASTGWLFRFQNRHAIGNRKVCEEQVLSSASESVEPFRQKLSMIISEEKLHLAQLYSGNETDLFWKSVPETTQASKKDTCMPGKKINKERLSALLCANADGTHKLKSVIVGKSKQPQSVTEDTSALPVIYKASKDVWFTRELFSEWFFQNFVPEVRHFQLNSLRFHEEEVRALLLLDNSPAHLSSEALTSEDGRIRCMFFPHHTSALIQPMNQGVILSCKRLYRWKQLEENHVIFEESDDEYDKGEKGVSKTKTYGIKSAIFNWAKSWDEVKQTTIANAWGNLLYKKEPEYDLQGLDDGDYREILEKCGELQTKLDDDRVWLNGDDEEKSCPKKTKCGVTNRTVLKGGTDEEHSQPAEFRLSAVRESIDYLLDFVDATPEFQRFHFTLKEMQQEIINKQLQSRIHSRIGRFLKPRPHNTKDFFNMPSTSASKR</sequence>
<dbReference type="RefSeq" id="XP_042636726.1">
    <property type="nucleotide sequence ID" value="XM_042780792.1"/>
</dbReference>